<gene>
    <name evidence="1" type="ORF">BDY21DRAFT_138188</name>
</gene>
<evidence type="ECO:0000313" key="1">
    <source>
        <dbReference type="EMBL" id="KAF2461064.1"/>
    </source>
</evidence>
<name>A0A6A6PAS9_9PEZI</name>
<organism evidence="1 2">
    <name type="scientific">Lineolata rhizophorae</name>
    <dbReference type="NCBI Taxonomy" id="578093"/>
    <lineage>
        <taxon>Eukaryota</taxon>
        <taxon>Fungi</taxon>
        <taxon>Dikarya</taxon>
        <taxon>Ascomycota</taxon>
        <taxon>Pezizomycotina</taxon>
        <taxon>Dothideomycetes</taxon>
        <taxon>Dothideomycetes incertae sedis</taxon>
        <taxon>Lineolatales</taxon>
        <taxon>Lineolataceae</taxon>
        <taxon>Lineolata</taxon>
    </lineage>
</organism>
<keyword evidence="2" id="KW-1185">Reference proteome</keyword>
<reference evidence="1" key="1">
    <citation type="journal article" date="2020" name="Stud. Mycol.">
        <title>101 Dothideomycetes genomes: a test case for predicting lifestyles and emergence of pathogens.</title>
        <authorList>
            <person name="Haridas S."/>
            <person name="Albert R."/>
            <person name="Binder M."/>
            <person name="Bloem J."/>
            <person name="Labutti K."/>
            <person name="Salamov A."/>
            <person name="Andreopoulos B."/>
            <person name="Baker S."/>
            <person name="Barry K."/>
            <person name="Bills G."/>
            <person name="Bluhm B."/>
            <person name="Cannon C."/>
            <person name="Castanera R."/>
            <person name="Culley D."/>
            <person name="Daum C."/>
            <person name="Ezra D."/>
            <person name="Gonzalez J."/>
            <person name="Henrissat B."/>
            <person name="Kuo A."/>
            <person name="Liang C."/>
            <person name="Lipzen A."/>
            <person name="Lutzoni F."/>
            <person name="Magnuson J."/>
            <person name="Mondo S."/>
            <person name="Nolan M."/>
            <person name="Ohm R."/>
            <person name="Pangilinan J."/>
            <person name="Park H.-J."/>
            <person name="Ramirez L."/>
            <person name="Alfaro M."/>
            <person name="Sun H."/>
            <person name="Tritt A."/>
            <person name="Yoshinaga Y."/>
            <person name="Zwiers L.-H."/>
            <person name="Turgeon B."/>
            <person name="Goodwin S."/>
            <person name="Spatafora J."/>
            <person name="Crous P."/>
            <person name="Grigoriev I."/>
        </authorList>
    </citation>
    <scope>NUCLEOTIDE SEQUENCE</scope>
    <source>
        <strain evidence="1">ATCC 16933</strain>
    </source>
</reference>
<dbReference type="SUPFAM" id="SSF53098">
    <property type="entry name" value="Ribonuclease H-like"/>
    <property type="match status" value="1"/>
</dbReference>
<dbReference type="Gene3D" id="3.30.420.10">
    <property type="entry name" value="Ribonuclease H-like superfamily/Ribonuclease H"/>
    <property type="match status" value="1"/>
</dbReference>
<sequence length="125" mass="14252">MEISVDSRDPIVPPMVFIYNDSTPASLRLKTYNRKDRNAVVEQFFGEIRRLGSADIRVQIHWVLGHIGMSRNYLVDKVARMAYRRAIESRAEAGARQVAQATSRAHLVWSYIESNTAAYNCFVCS</sequence>
<accession>A0A6A6PAS9</accession>
<evidence type="ECO:0000313" key="2">
    <source>
        <dbReference type="Proteomes" id="UP000799766"/>
    </source>
</evidence>
<dbReference type="AlphaFoldDB" id="A0A6A6PAS9"/>
<dbReference type="InterPro" id="IPR036397">
    <property type="entry name" value="RNaseH_sf"/>
</dbReference>
<protein>
    <submittedName>
        <fullName evidence="1">Uncharacterized protein</fullName>
    </submittedName>
</protein>
<dbReference type="EMBL" id="MU001672">
    <property type="protein sequence ID" value="KAF2461064.1"/>
    <property type="molecule type" value="Genomic_DNA"/>
</dbReference>
<dbReference type="Proteomes" id="UP000799766">
    <property type="component" value="Unassembled WGS sequence"/>
</dbReference>
<dbReference type="InterPro" id="IPR012337">
    <property type="entry name" value="RNaseH-like_sf"/>
</dbReference>
<dbReference type="GO" id="GO:0003676">
    <property type="term" value="F:nucleic acid binding"/>
    <property type="evidence" value="ECO:0007669"/>
    <property type="project" value="InterPro"/>
</dbReference>
<proteinExistence type="predicted"/>